<dbReference type="PANTHER" id="PTHR13932:SF6">
    <property type="entry name" value="OXYGEN-INDEPENDENT COPROPORPHYRINOGEN III OXIDASE"/>
    <property type="match status" value="1"/>
</dbReference>
<keyword evidence="6 14" id="KW-0963">Cytoplasm</keyword>
<dbReference type="InterPro" id="IPR034505">
    <property type="entry name" value="Coproporphyrinogen-III_oxidase"/>
</dbReference>
<dbReference type="EC" id="1.3.98.3" evidence="14"/>
<dbReference type="GO" id="GO:0051539">
    <property type="term" value="F:4 iron, 4 sulfur cluster binding"/>
    <property type="evidence" value="ECO:0007669"/>
    <property type="project" value="UniProtKB-KW"/>
</dbReference>
<keyword evidence="11 14" id="KW-0411">Iron-sulfur</keyword>
<dbReference type="PANTHER" id="PTHR13932">
    <property type="entry name" value="COPROPORPHYRINIGEN III OXIDASE"/>
    <property type="match status" value="1"/>
</dbReference>
<dbReference type="SUPFAM" id="SSF102114">
    <property type="entry name" value="Radical SAM enzymes"/>
    <property type="match status" value="1"/>
</dbReference>
<dbReference type="GO" id="GO:0005737">
    <property type="term" value="C:cytoplasm"/>
    <property type="evidence" value="ECO:0007669"/>
    <property type="project" value="UniProtKB-SubCell"/>
</dbReference>
<dbReference type="PIRSF" id="PIRSF000167">
    <property type="entry name" value="HemN"/>
    <property type="match status" value="1"/>
</dbReference>
<feature type="binding site" evidence="16">
    <location>
        <position position="62"/>
    </location>
    <ligand>
        <name>[4Fe-4S] cluster</name>
        <dbReference type="ChEBI" id="CHEBI:49883"/>
        <note>4Fe-4S-S-AdoMet</note>
    </ligand>
</feature>
<keyword evidence="5 14" id="KW-0004">4Fe-4S</keyword>
<feature type="binding site" evidence="15">
    <location>
        <position position="184"/>
    </location>
    <ligand>
        <name>S-adenosyl-L-methionine</name>
        <dbReference type="ChEBI" id="CHEBI:59789"/>
        <label>2</label>
    </ligand>
</feature>
<dbReference type="InterPro" id="IPR004558">
    <property type="entry name" value="Coprogen_oxidase_HemN"/>
</dbReference>
<dbReference type="SFLD" id="SFLDG01065">
    <property type="entry name" value="anaerobic_coproporphyrinogen-I"/>
    <property type="match status" value="1"/>
</dbReference>
<dbReference type="SFLD" id="SFLDG01082">
    <property type="entry name" value="B12-binding_domain_containing"/>
    <property type="match status" value="1"/>
</dbReference>
<accession>A0A162GN18</accession>
<evidence type="ECO:0000256" key="7">
    <source>
        <dbReference type="ARBA" id="ARBA00022691"/>
    </source>
</evidence>
<dbReference type="CDD" id="cd01335">
    <property type="entry name" value="Radical_SAM"/>
    <property type="match status" value="1"/>
</dbReference>
<comment type="subunit">
    <text evidence="4">Monomer.</text>
</comment>
<dbReference type="AlphaFoldDB" id="A0A162GN18"/>
<dbReference type="GO" id="GO:0004109">
    <property type="term" value="F:coproporphyrinogen oxidase activity"/>
    <property type="evidence" value="ECO:0007669"/>
    <property type="project" value="InterPro"/>
</dbReference>
<feature type="binding site" evidence="15">
    <location>
        <position position="111"/>
    </location>
    <ligand>
        <name>S-adenosyl-L-methionine</name>
        <dbReference type="ChEBI" id="CHEBI:59789"/>
        <label>1</label>
    </ligand>
</feature>
<evidence type="ECO:0000256" key="9">
    <source>
        <dbReference type="ARBA" id="ARBA00023002"/>
    </source>
</evidence>
<feature type="binding site" evidence="15">
    <location>
        <position position="172"/>
    </location>
    <ligand>
        <name>S-adenosyl-L-methionine</name>
        <dbReference type="ChEBI" id="CHEBI:59789"/>
        <label>2</label>
    </ligand>
</feature>
<protein>
    <recommendedName>
        <fullName evidence="14">Coproporphyrinogen-III oxidase</fullName>
        <ecNumber evidence="14">1.3.98.3</ecNumber>
    </recommendedName>
</protein>
<organism evidence="18 19">
    <name type="scientific">Bdellovibrio bacteriovorus</name>
    <dbReference type="NCBI Taxonomy" id="959"/>
    <lineage>
        <taxon>Bacteria</taxon>
        <taxon>Pseudomonadati</taxon>
        <taxon>Bdellovibrionota</taxon>
        <taxon>Bdellovibrionia</taxon>
        <taxon>Bdellovibrionales</taxon>
        <taxon>Pseudobdellovibrionaceae</taxon>
        <taxon>Bdellovibrio</taxon>
    </lineage>
</organism>
<evidence type="ECO:0000256" key="13">
    <source>
        <dbReference type="ARBA" id="ARBA00048321"/>
    </source>
</evidence>
<dbReference type="PROSITE" id="PS51918">
    <property type="entry name" value="RADICAL_SAM"/>
    <property type="match status" value="1"/>
</dbReference>
<evidence type="ECO:0000256" key="8">
    <source>
        <dbReference type="ARBA" id="ARBA00022723"/>
    </source>
</evidence>
<evidence type="ECO:0000256" key="4">
    <source>
        <dbReference type="ARBA" id="ARBA00011245"/>
    </source>
</evidence>
<comment type="subcellular location">
    <subcellularLocation>
        <location evidence="1 14">Cytoplasm</location>
    </subcellularLocation>
</comment>
<feature type="domain" description="Radical SAM core" evidence="17">
    <location>
        <begin position="43"/>
        <end position="279"/>
    </location>
</feature>
<evidence type="ECO:0000256" key="16">
    <source>
        <dbReference type="PIRSR" id="PIRSR000167-2"/>
    </source>
</evidence>
<evidence type="ECO:0000256" key="11">
    <source>
        <dbReference type="ARBA" id="ARBA00023014"/>
    </source>
</evidence>
<evidence type="ECO:0000313" key="18">
    <source>
        <dbReference type="EMBL" id="KYG68540.1"/>
    </source>
</evidence>
<evidence type="ECO:0000259" key="17">
    <source>
        <dbReference type="PROSITE" id="PS51918"/>
    </source>
</evidence>
<dbReference type="Gene3D" id="1.10.10.920">
    <property type="match status" value="1"/>
</dbReference>
<dbReference type="OrthoDB" id="5288668at2"/>
<feature type="binding site" evidence="16">
    <location>
        <position position="58"/>
    </location>
    <ligand>
        <name>[4Fe-4S] cluster</name>
        <dbReference type="ChEBI" id="CHEBI:49883"/>
        <note>4Fe-4S-S-AdoMet</note>
    </ligand>
</feature>
<keyword evidence="7 14" id="KW-0949">S-adenosyl-L-methionine</keyword>
<feature type="binding site" evidence="15">
    <location>
        <position position="52"/>
    </location>
    <ligand>
        <name>S-adenosyl-L-methionine</name>
        <dbReference type="ChEBI" id="CHEBI:59789"/>
        <label>1</label>
    </ligand>
</feature>
<keyword evidence="9 14" id="KW-0560">Oxidoreductase</keyword>
<dbReference type="InterPro" id="IPR013785">
    <property type="entry name" value="Aldolase_TIM"/>
</dbReference>
<comment type="cofactor">
    <cofactor evidence="14 16">
        <name>[4Fe-4S] cluster</name>
        <dbReference type="ChEBI" id="CHEBI:49883"/>
    </cofactor>
    <text evidence="14 16">Binds 1 [4Fe-4S] cluster. The cluster is coordinated with 3 cysteines and an exchangeable S-adenosyl-L-methionine.</text>
</comment>
<dbReference type="InterPro" id="IPR006638">
    <property type="entry name" value="Elp3/MiaA/NifB-like_rSAM"/>
</dbReference>
<keyword evidence="8 14" id="KW-0479">Metal-binding</keyword>
<dbReference type="Pfam" id="PF04055">
    <property type="entry name" value="Radical_SAM"/>
    <property type="match status" value="1"/>
</dbReference>
<feature type="binding site" evidence="16">
    <location>
        <position position="65"/>
    </location>
    <ligand>
        <name>[4Fe-4S] cluster</name>
        <dbReference type="ChEBI" id="CHEBI:49883"/>
        <note>4Fe-4S-S-AdoMet</note>
    </ligand>
</feature>
<comment type="caution">
    <text evidence="18">The sequence shown here is derived from an EMBL/GenBank/DDBJ whole genome shotgun (WGS) entry which is preliminary data.</text>
</comment>
<dbReference type="SMART" id="SM00729">
    <property type="entry name" value="Elp3"/>
    <property type="match status" value="1"/>
</dbReference>
<dbReference type="RefSeq" id="WP_063205233.1">
    <property type="nucleotide sequence ID" value="NZ_LUKD01000001.1"/>
</dbReference>
<comment type="similarity">
    <text evidence="3 14">Belongs to the anaerobic coproporphyrinogen-III oxidase family.</text>
</comment>
<feature type="binding site" evidence="15">
    <location>
        <position position="145"/>
    </location>
    <ligand>
        <name>S-adenosyl-L-methionine</name>
        <dbReference type="ChEBI" id="CHEBI:59789"/>
        <label>1</label>
    </ligand>
</feature>
<evidence type="ECO:0000256" key="10">
    <source>
        <dbReference type="ARBA" id="ARBA00023004"/>
    </source>
</evidence>
<keyword evidence="12 14" id="KW-0627">Porphyrin biosynthesis</keyword>
<feature type="binding site" evidence="15">
    <location>
        <begin position="112"/>
        <end position="113"/>
    </location>
    <ligand>
        <name>S-adenosyl-L-methionine</name>
        <dbReference type="ChEBI" id="CHEBI:59789"/>
        <label>2</label>
    </ligand>
</feature>
<evidence type="ECO:0000256" key="14">
    <source>
        <dbReference type="PIRNR" id="PIRNR000167"/>
    </source>
</evidence>
<evidence type="ECO:0000256" key="1">
    <source>
        <dbReference type="ARBA" id="ARBA00004496"/>
    </source>
</evidence>
<dbReference type="NCBIfam" id="TIGR00538">
    <property type="entry name" value="hemN"/>
    <property type="match status" value="1"/>
</dbReference>
<evidence type="ECO:0000313" key="19">
    <source>
        <dbReference type="Proteomes" id="UP000075799"/>
    </source>
</evidence>
<sequence>MIKDLLAKYDVPAPRYTSYPTVPYWETNPTKDQWIQHLRATLNERDGAWSLYLHVPYCESLCTFCGCNNIITKDHKREQPYVDMVVKEWELYTQQVPELLEKPLKHIHIGGGTPTFLSAESLLKLLRPIMNRVNVDKNDFEGSIEVDPRRTNVDQLKALRDLGFNRVSMGVQDFHPEVQRLVNRIQPLEITQKLTQAARDLGYTSVNFDLIYGLAKQTPETIRETAHATVKLRPDRIALYSFALVPWIKPAQRLFKDEDLPKSAEKRELYEIARDILLANDYVEVGMDHFALKTDNLSLAMNEKRLHRNFMGYTDQRTDVLLGLGVSSISETPYSFHQNEKVLPLYEAALNEGRIPTLRGHVLTEEDRIRRQQILKLMTEFEVEFTDADQEAKSKEFLSEMLKDHLVEIKDHKLLVKEEGRPFLRNACVFFDERLKSKQPQTKIFSQSI</sequence>
<dbReference type="GO" id="GO:0046872">
    <property type="term" value="F:metal ion binding"/>
    <property type="evidence" value="ECO:0007669"/>
    <property type="project" value="UniProtKB-KW"/>
</dbReference>
<dbReference type="Gene3D" id="3.20.20.70">
    <property type="entry name" value="Aldolase class I"/>
    <property type="match status" value="1"/>
</dbReference>
<keyword evidence="10 14" id="KW-0408">Iron</keyword>
<dbReference type="GO" id="GO:0006782">
    <property type="term" value="P:protoporphyrinogen IX biosynthetic process"/>
    <property type="evidence" value="ECO:0007669"/>
    <property type="project" value="UniProtKB-UniPathway"/>
</dbReference>
<dbReference type="InterPro" id="IPR058240">
    <property type="entry name" value="rSAM_sf"/>
</dbReference>
<evidence type="ECO:0000256" key="5">
    <source>
        <dbReference type="ARBA" id="ARBA00022485"/>
    </source>
</evidence>
<dbReference type="InterPro" id="IPR007197">
    <property type="entry name" value="rSAM"/>
</dbReference>
<dbReference type="EMBL" id="LUKD01000001">
    <property type="protein sequence ID" value="KYG68540.1"/>
    <property type="molecule type" value="Genomic_DNA"/>
</dbReference>
<feature type="binding site" evidence="15">
    <location>
        <position position="243"/>
    </location>
    <ligand>
        <name>S-adenosyl-L-methionine</name>
        <dbReference type="ChEBI" id="CHEBI:59789"/>
        <label>2</label>
    </ligand>
</feature>
<proteinExistence type="inferred from homology"/>
<gene>
    <name evidence="18" type="ORF">AZI87_04670</name>
</gene>
<comment type="pathway">
    <text evidence="2 14">Porphyrin-containing compound metabolism; protoporphyrin-IX biosynthesis; protoporphyrinogen-IX from coproporphyrinogen-III (AdoMet route): step 1/1.</text>
</comment>
<dbReference type="SFLD" id="SFLDS00029">
    <property type="entry name" value="Radical_SAM"/>
    <property type="match status" value="1"/>
</dbReference>
<feature type="binding site" evidence="15">
    <location>
        <position position="209"/>
    </location>
    <ligand>
        <name>S-adenosyl-L-methionine</name>
        <dbReference type="ChEBI" id="CHEBI:59789"/>
        <label>2</label>
    </ligand>
</feature>
<evidence type="ECO:0000256" key="6">
    <source>
        <dbReference type="ARBA" id="ARBA00022490"/>
    </source>
</evidence>
<comment type="catalytic activity">
    <reaction evidence="13 14">
        <text>coproporphyrinogen III + 2 S-adenosyl-L-methionine = protoporphyrinogen IX + 2 5'-deoxyadenosine + 2 L-methionine + 2 CO2</text>
        <dbReference type="Rhea" id="RHEA:15425"/>
        <dbReference type="ChEBI" id="CHEBI:16526"/>
        <dbReference type="ChEBI" id="CHEBI:17319"/>
        <dbReference type="ChEBI" id="CHEBI:57307"/>
        <dbReference type="ChEBI" id="CHEBI:57309"/>
        <dbReference type="ChEBI" id="CHEBI:57844"/>
        <dbReference type="ChEBI" id="CHEBI:59789"/>
        <dbReference type="EC" id="1.3.98.3"/>
    </reaction>
</comment>
<evidence type="ECO:0000256" key="3">
    <source>
        <dbReference type="ARBA" id="ARBA00005493"/>
    </source>
</evidence>
<feature type="binding site" evidence="15">
    <location>
        <position position="329"/>
    </location>
    <ligand>
        <name>S-adenosyl-L-methionine</name>
        <dbReference type="ChEBI" id="CHEBI:59789"/>
        <label>1</label>
    </ligand>
</feature>
<dbReference type="UniPathway" id="UPA00251">
    <property type="reaction ID" value="UER00323"/>
</dbReference>
<evidence type="ECO:0000256" key="15">
    <source>
        <dbReference type="PIRSR" id="PIRSR000167-1"/>
    </source>
</evidence>
<feature type="binding site" evidence="15">
    <location>
        <begin position="64"/>
        <end position="66"/>
    </location>
    <ligand>
        <name>S-adenosyl-L-methionine</name>
        <dbReference type="ChEBI" id="CHEBI:59789"/>
        <label>2</label>
    </ligand>
</feature>
<evidence type="ECO:0000256" key="2">
    <source>
        <dbReference type="ARBA" id="ARBA00004785"/>
    </source>
</evidence>
<dbReference type="GO" id="GO:0051989">
    <property type="term" value="F:coproporphyrinogen dehydrogenase activity"/>
    <property type="evidence" value="ECO:0007669"/>
    <property type="project" value="UniProtKB-EC"/>
</dbReference>
<reference evidence="18 19" key="1">
    <citation type="submission" date="2016-03" db="EMBL/GenBank/DDBJ databases">
        <authorList>
            <person name="Ploux O."/>
        </authorList>
    </citation>
    <scope>NUCLEOTIDE SEQUENCE [LARGE SCALE GENOMIC DNA]</scope>
    <source>
        <strain evidence="18 19">EC13</strain>
    </source>
</reference>
<dbReference type="Proteomes" id="UP000075799">
    <property type="component" value="Unassembled WGS sequence"/>
</dbReference>
<evidence type="ECO:0000256" key="12">
    <source>
        <dbReference type="ARBA" id="ARBA00023244"/>
    </source>
</evidence>
<name>A0A162GN18_BDEBC</name>